<name>A0A6P6YGY1_DERPT</name>
<reference evidence="3" key="1">
    <citation type="submission" date="2025-08" db="UniProtKB">
        <authorList>
            <consortium name="RefSeq"/>
        </authorList>
    </citation>
    <scope>IDENTIFICATION</scope>
    <source>
        <strain evidence="3">Airmid</strain>
    </source>
</reference>
<evidence type="ECO:0000256" key="1">
    <source>
        <dbReference type="SAM" id="MobiDB-lite"/>
    </source>
</evidence>
<evidence type="ECO:0000313" key="2">
    <source>
        <dbReference type="Proteomes" id="UP000515146"/>
    </source>
</evidence>
<feature type="compositionally biased region" description="Basic and acidic residues" evidence="1">
    <location>
        <begin position="26"/>
        <end position="38"/>
    </location>
</feature>
<feature type="compositionally biased region" description="Low complexity" evidence="1">
    <location>
        <begin position="56"/>
        <end position="71"/>
    </location>
</feature>
<dbReference type="RefSeq" id="XP_027204084.1">
    <property type="nucleotide sequence ID" value="XM_027348283.1"/>
</dbReference>
<feature type="non-terminal residue" evidence="3">
    <location>
        <position position="103"/>
    </location>
</feature>
<dbReference type="Proteomes" id="UP000515146">
    <property type="component" value="Unplaced"/>
</dbReference>
<accession>A0A6P6YGY1</accession>
<keyword evidence="2" id="KW-1185">Reference proteome</keyword>
<dbReference type="InParanoid" id="A0A6P6YGY1"/>
<gene>
    <name evidence="3" type="primary">LOC113797839</name>
</gene>
<feature type="region of interest" description="Disordered" evidence="1">
    <location>
        <begin position="1"/>
        <end position="103"/>
    </location>
</feature>
<dbReference type="KEGG" id="dpte:113797839"/>
<proteinExistence type="predicted"/>
<evidence type="ECO:0000313" key="3">
    <source>
        <dbReference type="RefSeq" id="XP_027204084.1"/>
    </source>
</evidence>
<organism evidence="2 3">
    <name type="scientific">Dermatophagoides pteronyssinus</name>
    <name type="common">European house dust mite</name>
    <dbReference type="NCBI Taxonomy" id="6956"/>
    <lineage>
        <taxon>Eukaryota</taxon>
        <taxon>Metazoa</taxon>
        <taxon>Ecdysozoa</taxon>
        <taxon>Arthropoda</taxon>
        <taxon>Chelicerata</taxon>
        <taxon>Arachnida</taxon>
        <taxon>Acari</taxon>
        <taxon>Acariformes</taxon>
        <taxon>Sarcoptiformes</taxon>
        <taxon>Astigmata</taxon>
        <taxon>Psoroptidia</taxon>
        <taxon>Analgoidea</taxon>
        <taxon>Pyroglyphidae</taxon>
        <taxon>Dermatophagoidinae</taxon>
        <taxon>Dermatophagoides</taxon>
    </lineage>
</organism>
<feature type="compositionally biased region" description="Basic and acidic residues" evidence="1">
    <location>
        <begin position="93"/>
        <end position="103"/>
    </location>
</feature>
<dbReference type="AlphaFoldDB" id="A0A6P6YGY1"/>
<feature type="compositionally biased region" description="Polar residues" evidence="1">
    <location>
        <begin position="1"/>
        <end position="25"/>
    </location>
</feature>
<sequence>MNGQPTKSSGCNNIMMNHQTINKMETISDKNDDEKLTNDIDIVDQQANHIDDSTEPKMMMVKDSSSPKSPSEPQTQTDFENMDQNNDNDNDNDEKLTNDLDLE</sequence>
<protein>
    <submittedName>
        <fullName evidence="3">Uncharacterized protein LOC113797839</fullName>
    </submittedName>
</protein>